<dbReference type="PANTHER" id="PTHR28083:SF1">
    <property type="entry name" value="GOOD FOR FULL DBP5 ACTIVITY PROTEIN 2"/>
    <property type="match status" value="1"/>
</dbReference>
<accession>A0A6P8H5Q1</accession>
<name>A0A6P8H5Q1_ACTTE</name>
<evidence type="ECO:0000313" key="2">
    <source>
        <dbReference type="RefSeq" id="XP_031550796.1"/>
    </source>
</evidence>
<sequence length="238" mass="28185">METNRGLFYKYELLKEIWCEQLSKSTQRFLSEDYFKNFLLHHGSFCFYIVKTNDGSSQLMLDEEQYQAVKGRLQHKTRTELREIPSQIFADGKGNVLKERKSFLSQEELEKELKNLKENERTVFRRARQSASELKANLCQMVSKNPNMKFISYDVEIYDQDQKTILEIGYVKFTLKESDNPEHHHAIVNEELHNREGFDNKKKFKFGATKHVPLEEAVAFLQRYRRLRCSGDSLGLPW</sequence>
<keyword evidence="1" id="KW-1185">Reference proteome</keyword>
<dbReference type="GeneID" id="116288183"/>
<gene>
    <name evidence="2" type="primary">LOC116288183</name>
</gene>
<dbReference type="RefSeq" id="XP_031550796.1">
    <property type="nucleotide sequence ID" value="XM_031694936.1"/>
</dbReference>
<dbReference type="Proteomes" id="UP000515163">
    <property type="component" value="Unplaced"/>
</dbReference>
<organism evidence="1 2">
    <name type="scientific">Actinia tenebrosa</name>
    <name type="common">Australian red waratah sea anemone</name>
    <dbReference type="NCBI Taxonomy" id="6105"/>
    <lineage>
        <taxon>Eukaryota</taxon>
        <taxon>Metazoa</taxon>
        <taxon>Cnidaria</taxon>
        <taxon>Anthozoa</taxon>
        <taxon>Hexacorallia</taxon>
        <taxon>Actiniaria</taxon>
        <taxon>Actiniidae</taxon>
        <taxon>Actinia</taxon>
    </lineage>
</organism>
<dbReference type="OrthoDB" id="5953249at2759"/>
<reference evidence="2" key="1">
    <citation type="submission" date="2025-08" db="UniProtKB">
        <authorList>
            <consortium name="RefSeq"/>
        </authorList>
    </citation>
    <scope>IDENTIFICATION</scope>
    <source>
        <tissue evidence="2">Tentacle</tissue>
    </source>
</reference>
<dbReference type="AlphaFoldDB" id="A0A6P8H5Q1"/>
<protein>
    <submittedName>
        <fullName evidence="2">Uncharacterized protein LOC116288183</fullName>
    </submittedName>
</protein>
<dbReference type="KEGG" id="aten:116288183"/>
<proteinExistence type="predicted"/>
<dbReference type="InParanoid" id="A0A6P8H5Q1"/>
<evidence type="ECO:0000313" key="1">
    <source>
        <dbReference type="Proteomes" id="UP000515163"/>
    </source>
</evidence>
<dbReference type="GO" id="GO:0005634">
    <property type="term" value="C:nucleus"/>
    <property type="evidence" value="ECO:0007669"/>
    <property type="project" value="TreeGrafter"/>
</dbReference>
<dbReference type="InterPro" id="IPR040151">
    <property type="entry name" value="Gfd2/YDR514C-like"/>
</dbReference>
<dbReference type="PANTHER" id="PTHR28083">
    <property type="entry name" value="GOOD FOR FULL DBP5 ACTIVITY PROTEIN 2"/>
    <property type="match status" value="1"/>
</dbReference>